<dbReference type="Pfam" id="PF13360">
    <property type="entry name" value="PQQ_2"/>
    <property type="match status" value="1"/>
</dbReference>
<dbReference type="InterPro" id="IPR002372">
    <property type="entry name" value="PQQ_rpt_dom"/>
</dbReference>
<feature type="domain" description="Pyrrolo-quinoline quinone repeat" evidence="2">
    <location>
        <begin position="176"/>
        <end position="331"/>
    </location>
</feature>
<organism evidence="3 4">
    <name type="scientific">Halorussus gelatinilyticus</name>
    <dbReference type="NCBI Taxonomy" id="2937524"/>
    <lineage>
        <taxon>Archaea</taxon>
        <taxon>Methanobacteriati</taxon>
        <taxon>Methanobacteriota</taxon>
        <taxon>Stenosarchaea group</taxon>
        <taxon>Halobacteria</taxon>
        <taxon>Halobacteriales</taxon>
        <taxon>Haladaptataceae</taxon>
        <taxon>Halorussus</taxon>
    </lineage>
</organism>
<dbReference type="GeneID" id="72189891"/>
<dbReference type="AlphaFoldDB" id="A0A8U0IPQ8"/>
<dbReference type="InterPro" id="IPR015943">
    <property type="entry name" value="WD40/YVTN_repeat-like_dom_sf"/>
</dbReference>
<dbReference type="Gene3D" id="2.40.10.480">
    <property type="match status" value="1"/>
</dbReference>
<dbReference type="PANTHER" id="PTHR34512:SF30">
    <property type="entry name" value="OUTER MEMBRANE PROTEIN ASSEMBLY FACTOR BAMB"/>
    <property type="match status" value="1"/>
</dbReference>
<dbReference type="EMBL" id="CP096658">
    <property type="protein sequence ID" value="UPW02124.1"/>
    <property type="molecule type" value="Genomic_DNA"/>
</dbReference>
<dbReference type="Proteomes" id="UP000830434">
    <property type="component" value="Chromosome"/>
</dbReference>
<dbReference type="InterPro" id="IPR018391">
    <property type="entry name" value="PQQ_b-propeller_rpt"/>
</dbReference>
<evidence type="ECO:0000313" key="4">
    <source>
        <dbReference type="Proteomes" id="UP000830434"/>
    </source>
</evidence>
<accession>A0A8U0IPQ8</accession>
<evidence type="ECO:0000313" key="3">
    <source>
        <dbReference type="EMBL" id="UPW02124.1"/>
    </source>
</evidence>
<dbReference type="SUPFAM" id="SSF50998">
    <property type="entry name" value="Quinoprotein alcohol dehydrogenase-like"/>
    <property type="match status" value="3"/>
</dbReference>
<protein>
    <submittedName>
        <fullName evidence="3">PQQ-binding-like beta-propeller repeat protein</fullName>
    </submittedName>
</protein>
<dbReference type="Gene3D" id="2.130.10.10">
    <property type="entry name" value="YVTN repeat-like/Quinoprotein amine dehydrogenase"/>
    <property type="match status" value="1"/>
</dbReference>
<name>A0A8U0IPQ8_9EURY</name>
<feature type="region of interest" description="Disordered" evidence="1">
    <location>
        <begin position="43"/>
        <end position="63"/>
    </location>
</feature>
<reference evidence="3" key="1">
    <citation type="submission" date="2022-04" db="EMBL/GenBank/DDBJ databases">
        <title>Diverse halophilic archaea isolated from saline environments.</title>
        <authorList>
            <person name="Cui H.-L."/>
        </authorList>
    </citation>
    <scope>NUCLEOTIDE SEQUENCE</scope>
    <source>
        <strain evidence="3">XZYJT40</strain>
    </source>
</reference>
<evidence type="ECO:0000256" key="1">
    <source>
        <dbReference type="SAM" id="MobiDB-lite"/>
    </source>
</evidence>
<dbReference type="SMART" id="SM00564">
    <property type="entry name" value="PQQ"/>
    <property type="match status" value="7"/>
</dbReference>
<proteinExistence type="predicted"/>
<dbReference type="PROSITE" id="PS51257">
    <property type="entry name" value="PROKAR_LIPOPROTEIN"/>
    <property type="match status" value="1"/>
</dbReference>
<evidence type="ECO:0000259" key="2">
    <source>
        <dbReference type="Pfam" id="PF13360"/>
    </source>
</evidence>
<dbReference type="KEGG" id="haxz:M0R88_08510"/>
<dbReference type="RefSeq" id="WP_248656510.1">
    <property type="nucleotide sequence ID" value="NZ_CP096658.1"/>
</dbReference>
<keyword evidence="4" id="KW-1185">Reference proteome</keyword>
<sequence>MRRRALLATCGAALSAGCAGWGPLGGPTGSGCELADGVPGDAAWTSARGGPRNTASSPADRTPAPPFSISWTFSIPGVTGTPVPTPAEGTVFTSDLDSGIFAIDAETGAERWRASVSDPGAVAVADGTAFVAGEEGVLGFDAATGEKRWRAAVATTYDGSPVVADGTVYVPAGLSLVALDAATGAERWRYTTGLSTEAPPAVGDGTVFLGDGDAYVYALDAATGAEQWRFKTGGRVECAPALAGETVYAGSRDGRVHALDAAAGRRRWSYATDRGVESLTVGHGIVYAGTRERLHAVRRESGARCWRSDRYVSQYSGGPAVGGGYVFASTDGGTGRRDFTDTRIGAFEAGTGELVWQFGPVDRQVDLGPAIADGALFSAGGGAGSLAVVRLDPKSG</sequence>
<gene>
    <name evidence="3" type="ORF">M0R88_08510</name>
</gene>
<dbReference type="PANTHER" id="PTHR34512">
    <property type="entry name" value="CELL SURFACE PROTEIN"/>
    <property type="match status" value="1"/>
</dbReference>
<dbReference type="InterPro" id="IPR011047">
    <property type="entry name" value="Quinoprotein_ADH-like_sf"/>
</dbReference>
<dbReference type="Gene3D" id="2.40.128.630">
    <property type="match status" value="1"/>
</dbReference>